<sequence length="228" mass="25421">MNKNALINLLPHQNQEALLHEAELVELNLSQKICMVGEQTTHIFFPIDCFISITQGIDHYPPIEIGMIGREGLLGAETALGVSTNPFGALVQGAGSAWKINSQFFTNQIENDPELKDIINAYIAVRINQLGLSAACEHFHQIGPRLAKWLLMSQDRAQSPTFLMTHEFISLMLGVRRVGVTTTAADFRRRGLIEYHRGEMKVLNRAALKAEACSCYIKNRKIYSSLIG</sequence>
<keyword evidence="3" id="KW-0804">Transcription</keyword>
<protein>
    <submittedName>
        <fullName evidence="5">cAMP-binding domain of CRP or a regulatory subunit of cAMP-dependent protein kinases</fullName>
    </submittedName>
</protein>
<dbReference type="InterPro" id="IPR012318">
    <property type="entry name" value="HTH_CRP"/>
</dbReference>
<evidence type="ECO:0000256" key="1">
    <source>
        <dbReference type="ARBA" id="ARBA00023015"/>
    </source>
</evidence>
<dbReference type="InterPro" id="IPR014710">
    <property type="entry name" value="RmlC-like_jellyroll"/>
</dbReference>
<dbReference type="SUPFAM" id="SSF46785">
    <property type="entry name" value="Winged helix' DNA-binding domain"/>
    <property type="match status" value="1"/>
</dbReference>
<dbReference type="Proteomes" id="UP000218069">
    <property type="component" value="Unassembled WGS sequence"/>
</dbReference>
<keyword evidence="2" id="KW-0238">DNA-binding</keyword>
<dbReference type="InterPro" id="IPR036390">
    <property type="entry name" value="WH_DNA-bd_sf"/>
</dbReference>
<evidence type="ECO:0000259" key="4">
    <source>
        <dbReference type="Pfam" id="PF13545"/>
    </source>
</evidence>
<dbReference type="SUPFAM" id="SSF51206">
    <property type="entry name" value="cAMP-binding domain-like"/>
    <property type="match status" value="1"/>
</dbReference>
<dbReference type="EMBL" id="OANS01000006">
    <property type="protein sequence ID" value="SNX29593.1"/>
    <property type="molecule type" value="Genomic_DNA"/>
</dbReference>
<evidence type="ECO:0000313" key="5">
    <source>
        <dbReference type="EMBL" id="SNX29593.1"/>
    </source>
</evidence>
<evidence type="ECO:0000256" key="2">
    <source>
        <dbReference type="ARBA" id="ARBA00023125"/>
    </source>
</evidence>
<dbReference type="InterPro" id="IPR018490">
    <property type="entry name" value="cNMP-bd_dom_sf"/>
</dbReference>
<dbReference type="GO" id="GO:0006355">
    <property type="term" value="P:regulation of DNA-templated transcription"/>
    <property type="evidence" value="ECO:0007669"/>
    <property type="project" value="InterPro"/>
</dbReference>
<evidence type="ECO:0000256" key="3">
    <source>
        <dbReference type="ARBA" id="ARBA00023163"/>
    </source>
</evidence>
<name>A0A240E2W9_9BURK</name>
<keyword evidence="5" id="KW-0418">Kinase</keyword>
<proteinExistence type="predicted"/>
<accession>A0A240E2W9</accession>
<dbReference type="GO" id="GO:0003677">
    <property type="term" value="F:DNA binding"/>
    <property type="evidence" value="ECO:0007669"/>
    <property type="project" value="UniProtKB-KW"/>
</dbReference>
<keyword evidence="6" id="KW-1185">Reference proteome</keyword>
<dbReference type="Pfam" id="PF13545">
    <property type="entry name" value="HTH_Crp_2"/>
    <property type="match status" value="1"/>
</dbReference>
<dbReference type="GO" id="GO:0016301">
    <property type="term" value="F:kinase activity"/>
    <property type="evidence" value="ECO:0007669"/>
    <property type="project" value="UniProtKB-KW"/>
</dbReference>
<feature type="domain" description="HTH crp-type" evidence="4">
    <location>
        <begin position="145"/>
        <end position="210"/>
    </location>
</feature>
<keyword evidence="1" id="KW-0805">Transcription regulation</keyword>
<keyword evidence="5" id="KW-0808">Transferase</keyword>
<dbReference type="AlphaFoldDB" id="A0A240E2W9"/>
<organism evidence="5 6">
    <name type="scientific">Polynucleobacter meluiroseus</name>
    <dbReference type="NCBI Taxonomy" id="1938814"/>
    <lineage>
        <taxon>Bacteria</taxon>
        <taxon>Pseudomonadati</taxon>
        <taxon>Pseudomonadota</taxon>
        <taxon>Betaproteobacteria</taxon>
        <taxon>Burkholderiales</taxon>
        <taxon>Burkholderiaceae</taxon>
        <taxon>Polynucleobacter</taxon>
    </lineage>
</organism>
<reference evidence="6" key="1">
    <citation type="submission" date="2017-08" db="EMBL/GenBank/DDBJ databases">
        <authorList>
            <person name="Varghese N."/>
            <person name="Submissions S."/>
        </authorList>
    </citation>
    <scope>NUCLEOTIDE SEQUENCE [LARGE SCALE GENOMIC DNA]</scope>
    <source>
        <strain evidence="6">AP-Melu-1000-B4</strain>
    </source>
</reference>
<dbReference type="RefSeq" id="WP_096674814.1">
    <property type="nucleotide sequence ID" value="NZ_OANS01000006.1"/>
</dbReference>
<gene>
    <name evidence="5" type="ORF">SAMN06295945_1973</name>
</gene>
<evidence type="ECO:0000313" key="6">
    <source>
        <dbReference type="Proteomes" id="UP000218069"/>
    </source>
</evidence>
<dbReference type="OrthoDB" id="8969464at2"/>
<dbReference type="Gene3D" id="2.60.120.10">
    <property type="entry name" value="Jelly Rolls"/>
    <property type="match status" value="1"/>
</dbReference>